<dbReference type="PANTHER" id="PTHR38479">
    <property type="entry name" value="LMO0824 PROTEIN"/>
    <property type="match status" value="1"/>
</dbReference>
<proteinExistence type="predicted"/>
<dbReference type="Pfam" id="PF06224">
    <property type="entry name" value="AlkZ-like"/>
    <property type="match status" value="1"/>
</dbReference>
<sequence>MDRQEALARRIAAQQLDRAPAPRPLTDAAVLDLGVQDTGRDGASWALANRGVPVASPAALAEAPELALAWTLRGAPHHYRRADLPDIAVATSPFSDADAAKRVVGAAAPLAAVGTGPREGLAEVAAALRAVVEEPLVKGEASGRLGALLPEQHLRDCVPCGTRHVWEIPFRLGALYAGLELVPGTSPPVLRRVPDWPRTTWGPAEDPDGAPARLQVVRAYLRLLGPATPADVAGFLDSTATEVKRHWPADAVEVVVEGRRAWQLPDEDGRAPAAAPDDLVRLLGPFDLLLQGRDRTLLVPDRDRHRALWPTLGRPGAVLVGTEVAGTWRPRASGRTLAVRLDPWRPLAPAVRALVEEEAERLAAHRGVRLSGLEEG</sequence>
<dbReference type="InterPro" id="IPR009351">
    <property type="entry name" value="AlkZ-like"/>
</dbReference>
<evidence type="ECO:0000313" key="2">
    <source>
        <dbReference type="Proteomes" id="UP000758168"/>
    </source>
</evidence>
<dbReference type="RefSeq" id="WP_307804019.1">
    <property type="nucleotide sequence ID" value="NZ_BAAAMH010000004.1"/>
</dbReference>
<evidence type="ECO:0000313" key="1">
    <source>
        <dbReference type="EMBL" id="MBP2417079.1"/>
    </source>
</evidence>
<accession>A0ABS4Z7W4</accession>
<dbReference type="PANTHER" id="PTHR38479:SF2">
    <property type="entry name" value="WINGED HELIX DNA-BINDING DOMAIN-CONTAINING PROTEIN"/>
    <property type="match status" value="1"/>
</dbReference>
<organism evidence="1 2">
    <name type="scientific">Microlunatus capsulatus</name>
    <dbReference type="NCBI Taxonomy" id="99117"/>
    <lineage>
        <taxon>Bacteria</taxon>
        <taxon>Bacillati</taxon>
        <taxon>Actinomycetota</taxon>
        <taxon>Actinomycetes</taxon>
        <taxon>Propionibacteriales</taxon>
        <taxon>Propionibacteriaceae</taxon>
        <taxon>Microlunatus</taxon>
    </lineage>
</organism>
<evidence type="ECO:0008006" key="3">
    <source>
        <dbReference type="Google" id="ProtNLM"/>
    </source>
</evidence>
<dbReference type="EMBL" id="JAGIOB010000001">
    <property type="protein sequence ID" value="MBP2417079.1"/>
    <property type="molecule type" value="Genomic_DNA"/>
</dbReference>
<keyword evidence="2" id="KW-1185">Reference proteome</keyword>
<name>A0ABS4Z7W4_9ACTN</name>
<comment type="caution">
    <text evidence="1">The sequence shown here is derived from an EMBL/GenBank/DDBJ whole genome shotgun (WGS) entry which is preliminary data.</text>
</comment>
<reference evidence="1 2" key="1">
    <citation type="submission" date="2021-03" db="EMBL/GenBank/DDBJ databases">
        <title>Sequencing the genomes of 1000 actinobacteria strains.</title>
        <authorList>
            <person name="Klenk H.-P."/>
        </authorList>
    </citation>
    <scope>NUCLEOTIDE SEQUENCE [LARGE SCALE GENOMIC DNA]</scope>
    <source>
        <strain evidence="1 2">DSM 12936</strain>
    </source>
</reference>
<dbReference type="Proteomes" id="UP000758168">
    <property type="component" value="Unassembled WGS sequence"/>
</dbReference>
<gene>
    <name evidence="1" type="ORF">JOF54_002001</name>
</gene>
<protein>
    <recommendedName>
        <fullName evidence="3">Winged helix DNA-binding domain-containing protein</fullName>
    </recommendedName>
</protein>